<dbReference type="Proteomes" id="UP000008138">
    <property type="component" value="Chromosome"/>
</dbReference>
<sequence length="159" mass="18306">MAHVLKYIYQKNIIIINLSKIPYRIKTDIDIETDMVDGDIKIYDFPAFHLGDRDLLSLYLSCRNIVFVADEDPHTLESAGTFLKLARGRKLGILINMIIGRPKLKYMILYSKYSKIYLIPFDEQLRIYRANGIDPIKLRSVGVAKMVKAAVDIARRLNS</sequence>
<dbReference type="AlphaFoldDB" id="F2L4R0"/>
<dbReference type="EMBL" id="CP002590">
    <property type="protein sequence ID" value="AEA13414.1"/>
    <property type="molecule type" value="Genomic_DNA"/>
</dbReference>
<dbReference type="HOGENOM" id="CLU_1640034_0_0_2"/>
<organism evidence="1 2">
    <name type="scientific">Thermoproteus uzoniensis (strain 768-20)</name>
    <dbReference type="NCBI Taxonomy" id="999630"/>
    <lineage>
        <taxon>Archaea</taxon>
        <taxon>Thermoproteota</taxon>
        <taxon>Thermoprotei</taxon>
        <taxon>Thermoproteales</taxon>
        <taxon>Thermoproteaceae</taxon>
        <taxon>Thermoproteus</taxon>
    </lineage>
</organism>
<dbReference type="STRING" id="999630.TUZN_1955"/>
<gene>
    <name evidence="1" type="ordered locus">TUZN_1955</name>
</gene>
<proteinExistence type="predicted"/>
<evidence type="ECO:0000313" key="2">
    <source>
        <dbReference type="Proteomes" id="UP000008138"/>
    </source>
</evidence>
<reference key="2">
    <citation type="submission" date="2011-03" db="EMBL/GenBank/DDBJ databases">
        <title>Complete genome sequence of the thermoacidophilic crenarchaeon Thermoproteus uzoniensis 768-20.</title>
        <authorList>
            <person name="Mardanov A.V."/>
            <person name="Gumerov V.M."/>
            <person name="Beletsky A.V."/>
            <person name="Prokofeva M.I."/>
            <person name="Bonch-Osmolovskaya E.A."/>
            <person name="Ravin N.V."/>
            <person name="Skryabin K.G."/>
        </authorList>
    </citation>
    <scope>NUCLEOTIDE SEQUENCE</scope>
    <source>
        <strain>768-20</strain>
    </source>
</reference>
<dbReference type="KEGG" id="tuz:TUZN_1955"/>
<keyword evidence="2" id="KW-1185">Reference proteome</keyword>
<protein>
    <submittedName>
        <fullName evidence="1">Uncharacterized protein</fullName>
    </submittedName>
</protein>
<reference evidence="1 2" key="1">
    <citation type="journal article" date="2011" name="J. Bacteriol.">
        <title>Complete genome sequence of the thermoacidophilic crenarchaeon Thermoproteus uzoniensis 768-20.</title>
        <authorList>
            <person name="Mardanov A.V."/>
            <person name="Gumerov V.M."/>
            <person name="Beletsky A.V."/>
            <person name="Prokofeva M.I."/>
            <person name="Bonch-Osmolovskaya E.A."/>
            <person name="Ravin N.V."/>
            <person name="Skryabin K.G."/>
        </authorList>
    </citation>
    <scope>NUCLEOTIDE SEQUENCE [LARGE SCALE GENOMIC DNA]</scope>
    <source>
        <strain evidence="1 2">768-20</strain>
    </source>
</reference>
<accession>F2L4R0</accession>
<dbReference type="eggNOG" id="arCOG05574">
    <property type="taxonomic scope" value="Archaea"/>
</dbReference>
<name>F2L4R0_THEU7</name>
<evidence type="ECO:0000313" key="1">
    <source>
        <dbReference type="EMBL" id="AEA13414.1"/>
    </source>
</evidence>